<dbReference type="Pfam" id="PF01753">
    <property type="entry name" value="zf-MYND"/>
    <property type="match status" value="1"/>
</dbReference>
<keyword evidence="1" id="KW-0479">Metal-binding</keyword>
<reference evidence="6" key="1">
    <citation type="journal article" date="2021" name="Cell">
        <title>Tracing the genetic footprints of vertebrate landing in non-teleost ray-finned fishes.</title>
        <authorList>
            <person name="Bi X."/>
            <person name="Wang K."/>
            <person name="Yang L."/>
            <person name="Pan H."/>
            <person name="Jiang H."/>
            <person name="Wei Q."/>
            <person name="Fang M."/>
            <person name="Yu H."/>
            <person name="Zhu C."/>
            <person name="Cai Y."/>
            <person name="He Y."/>
            <person name="Gan X."/>
            <person name="Zeng H."/>
            <person name="Yu D."/>
            <person name="Zhu Y."/>
            <person name="Jiang H."/>
            <person name="Qiu Q."/>
            <person name="Yang H."/>
            <person name="Zhang Y.E."/>
            <person name="Wang W."/>
            <person name="Zhu M."/>
            <person name="He S."/>
            <person name="Zhang G."/>
        </authorList>
    </citation>
    <scope>NUCLEOTIDE SEQUENCE</scope>
    <source>
        <strain evidence="6">Pddl_001</strain>
    </source>
</reference>
<dbReference type="PROSITE" id="PS01360">
    <property type="entry name" value="ZF_MYND_1"/>
    <property type="match status" value="1"/>
</dbReference>
<keyword evidence="2 4" id="KW-0863">Zinc-finger</keyword>
<comment type="caution">
    <text evidence="6">The sequence shown here is derived from an EMBL/GenBank/DDBJ whole genome shotgun (WGS) entry which is preliminary data.</text>
</comment>
<keyword evidence="7" id="KW-1185">Reference proteome</keyword>
<evidence type="ECO:0000256" key="2">
    <source>
        <dbReference type="ARBA" id="ARBA00022771"/>
    </source>
</evidence>
<feature type="domain" description="MYND-type" evidence="5">
    <location>
        <begin position="144"/>
        <end position="181"/>
    </location>
</feature>
<gene>
    <name evidence="6" type="primary">Pdcd2</name>
    <name evidence="6" type="ORF">GTO93_0013803</name>
</gene>
<dbReference type="PANTHER" id="PTHR12298">
    <property type="entry name" value="PCDC2 PROGRAMMED CELL DEATH PROTEIN 2 -RELATED"/>
    <property type="match status" value="1"/>
</dbReference>
<dbReference type="SUPFAM" id="SSF144232">
    <property type="entry name" value="HIT/MYND zinc finger-like"/>
    <property type="match status" value="1"/>
</dbReference>
<name>A0ABS2XI82_POLSP</name>
<feature type="non-terminal residue" evidence="6">
    <location>
        <position position="368"/>
    </location>
</feature>
<sequence length="368" mass="41727">MAKNECDQIGVELGFVEEFESFSLRSKQFHSKVGGRPAWLSQLGLPSPSELSCQKCGQPSAFLLQVYAPIPGQARSFHRTCFVFCCKNTACYSHNDSRCFKVYRSQLPRKNDFYSYDPPVEEEAADIHSTDSEILQLGSGVKLCRVCGCLGPKSCSRCHSANYCSREHQTIDWKAGHKKECSKNGEVGVSLLDHKFLFLEYEVVTEPEELQLEADGDGQIEEEQLKEMQTYLESKPPVGDVLDSVDERDLEAMAEHESKESKVFEKFKRRTAIEPEQVLRYCRMGHPLWVSDENVPKETDIPNCLCGAKRLFEFQIMPQLLNYLKVDSPEASIDWGTLAVYTCADSCDQGNKYTAEFIVKQDYCADHI</sequence>
<evidence type="ECO:0000256" key="3">
    <source>
        <dbReference type="ARBA" id="ARBA00022833"/>
    </source>
</evidence>
<feature type="non-terminal residue" evidence="6">
    <location>
        <position position="1"/>
    </location>
</feature>
<evidence type="ECO:0000313" key="6">
    <source>
        <dbReference type="EMBL" id="MBN3273869.1"/>
    </source>
</evidence>
<protein>
    <submittedName>
        <fullName evidence="6">PDCD2 protein</fullName>
    </submittedName>
</protein>
<evidence type="ECO:0000256" key="4">
    <source>
        <dbReference type="PROSITE-ProRule" id="PRU00134"/>
    </source>
</evidence>
<proteinExistence type="predicted"/>
<dbReference type="InterPro" id="IPR007320">
    <property type="entry name" value="PDCD2_C"/>
</dbReference>
<organism evidence="6 7">
    <name type="scientific">Polyodon spathula</name>
    <name type="common">North American paddlefish</name>
    <name type="synonym">Squalus spathula</name>
    <dbReference type="NCBI Taxonomy" id="7913"/>
    <lineage>
        <taxon>Eukaryota</taxon>
        <taxon>Metazoa</taxon>
        <taxon>Chordata</taxon>
        <taxon>Craniata</taxon>
        <taxon>Vertebrata</taxon>
        <taxon>Euteleostomi</taxon>
        <taxon>Actinopterygii</taxon>
        <taxon>Chondrostei</taxon>
        <taxon>Acipenseriformes</taxon>
        <taxon>Polyodontidae</taxon>
        <taxon>Polyodon</taxon>
    </lineage>
</organism>
<dbReference type="PANTHER" id="PTHR12298:SF4">
    <property type="entry name" value="PROGRAMMED CELL DEATH PROTEIN 2"/>
    <property type="match status" value="1"/>
</dbReference>
<dbReference type="InterPro" id="IPR002893">
    <property type="entry name" value="Znf_MYND"/>
</dbReference>
<evidence type="ECO:0000313" key="7">
    <source>
        <dbReference type="Proteomes" id="UP001166093"/>
    </source>
</evidence>
<evidence type="ECO:0000256" key="1">
    <source>
        <dbReference type="ARBA" id="ARBA00022723"/>
    </source>
</evidence>
<dbReference type="Gene3D" id="6.10.140.2220">
    <property type="match status" value="1"/>
</dbReference>
<accession>A0ABS2XI82</accession>
<keyword evidence="3" id="KW-0862">Zinc</keyword>
<evidence type="ECO:0000259" key="5">
    <source>
        <dbReference type="PROSITE" id="PS50865"/>
    </source>
</evidence>
<dbReference type="Proteomes" id="UP001166093">
    <property type="component" value="Unassembled WGS sequence"/>
</dbReference>
<dbReference type="Pfam" id="PF04194">
    <property type="entry name" value="PDCD2_C"/>
    <property type="match status" value="1"/>
</dbReference>
<dbReference type="EMBL" id="JAAWVQ010035049">
    <property type="protein sequence ID" value="MBN3273869.1"/>
    <property type="molecule type" value="Genomic_DNA"/>
</dbReference>
<dbReference type="PROSITE" id="PS50865">
    <property type="entry name" value="ZF_MYND_2"/>
    <property type="match status" value="1"/>
</dbReference>